<reference evidence="1" key="1">
    <citation type="submission" date="2012-09" db="EMBL/GenBank/DDBJ databases">
        <authorList>
            <person name="Harkins D.M."/>
            <person name="Durkin A.S."/>
            <person name="Brinkac L.M."/>
            <person name="Selengut J.D."/>
            <person name="Sanka R."/>
            <person name="DePew J."/>
            <person name="Purushe J."/>
            <person name="Picardeau M."/>
            <person name="Werts C."/>
            <person name="Goarant C."/>
            <person name="Vinetz J.M."/>
            <person name="Sutton G.G."/>
            <person name="Nelson W.C."/>
            <person name="Fouts D.E."/>
        </authorList>
    </citation>
    <scope>NUCLEOTIDE SEQUENCE [LARGE SCALE GENOMIC DNA]</scope>
    <source>
        <strain evidence="1">200801926</strain>
    </source>
</reference>
<dbReference type="EMBL" id="AKWJ02000026">
    <property type="protein sequence ID" value="EKP13532.1"/>
    <property type="molecule type" value="Genomic_DNA"/>
</dbReference>
<accession>A0ABN0HXS9</accession>
<proteinExistence type="predicted"/>
<name>A0ABN0HXS9_LEPBO</name>
<evidence type="ECO:0008006" key="3">
    <source>
        <dbReference type="Google" id="ProtNLM"/>
    </source>
</evidence>
<evidence type="ECO:0000313" key="1">
    <source>
        <dbReference type="EMBL" id="EKP13532.1"/>
    </source>
</evidence>
<dbReference type="Proteomes" id="UP000002837">
    <property type="component" value="Unassembled WGS sequence"/>
</dbReference>
<comment type="caution">
    <text evidence="1">The sequence shown here is derived from an EMBL/GenBank/DDBJ whole genome shotgun (WGS) entry which is preliminary data.</text>
</comment>
<evidence type="ECO:0000313" key="2">
    <source>
        <dbReference type="Proteomes" id="UP000002837"/>
    </source>
</evidence>
<sequence>MKSRVLQAPLTGFILLKISLSKVCSSGVSFSSSSKESFQSDQSK</sequence>
<keyword evidence="2" id="KW-1185">Reference proteome</keyword>
<protein>
    <recommendedName>
        <fullName evidence="3">Lipoprotein</fullName>
    </recommendedName>
</protein>
<gene>
    <name evidence="1" type="ORF">LEP1GSC128_0021</name>
</gene>
<organism evidence="1 2">
    <name type="scientific">Leptospira borgpetersenii str. 200801926</name>
    <dbReference type="NCBI Taxonomy" id="1193009"/>
    <lineage>
        <taxon>Bacteria</taxon>
        <taxon>Pseudomonadati</taxon>
        <taxon>Spirochaetota</taxon>
        <taxon>Spirochaetia</taxon>
        <taxon>Leptospirales</taxon>
        <taxon>Leptospiraceae</taxon>
        <taxon>Leptospira</taxon>
    </lineage>
</organism>